<dbReference type="Proteomes" id="UP000184010">
    <property type="component" value="Unassembled WGS sequence"/>
</dbReference>
<reference evidence="2" key="1">
    <citation type="submission" date="2016-12" db="EMBL/GenBank/DDBJ databases">
        <authorList>
            <person name="Varghese N."/>
            <person name="Submissions S."/>
        </authorList>
    </citation>
    <scope>NUCLEOTIDE SEQUENCE [LARGE SCALE GENOMIC DNA]</scope>
    <source>
        <strain evidence="2">DSM 11544</strain>
    </source>
</reference>
<dbReference type="Pfam" id="PF04122">
    <property type="entry name" value="CW_binding_2"/>
    <property type="match status" value="3"/>
</dbReference>
<dbReference type="InterPro" id="IPR051922">
    <property type="entry name" value="Bact_Sporulation_Assoc"/>
</dbReference>
<dbReference type="PANTHER" id="PTHR30032:SF8">
    <property type="entry name" value="GERMINATION-SPECIFIC N-ACETYLMURAMOYL-L-ALANINE AMIDASE"/>
    <property type="match status" value="1"/>
</dbReference>
<keyword evidence="2" id="KW-1185">Reference proteome</keyword>
<dbReference type="Gene3D" id="2.160.20.110">
    <property type="match status" value="1"/>
</dbReference>
<gene>
    <name evidence="1" type="ORF">SAMN02745215_02430</name>
</gene>
<dbReference type="EMBL" id="FRDN01000007">
    <property type="protein sequence ID" value="SHN73242.1"/>
    <property type="molecule type" value="Genomic_DNA"/>
</dbReference>
<accession>A0A1M7TR90</accession>
<dbReference type="InterPro" id="IPR007253">
    <property type="entry name" value="Cell_wall-bd_2"/>
</dbReference>
<dbReference type="STRING" id="1121395.SAMN02745215_02430"/>
<sequence>MTKIRAGCRFLVVMIILLSLFPANMLALNTAGKESNQARISGADRYETAALIAQRGWDKSDSVILSAGMDANLVDALTAAPLARTKDMPILLTSGHSLNSFAGEQLKRLETKTVYITSGQGVIKQAVLDELSALKINIVPLGGADRYETAVNIAQEIKKTRELDTVVVTTSLSNADALTIAPIAAVNGWPVLLTAANTLSPDTGGFINQEQIAKTYVIGGVGAVSPTVEKALPDPTRIGGANRFETNLRIIENFKHQLDFSQGTYFANGLNEHLVDSLVGSSLIARTSSPLILTEKTLSPTVGSYLDGHPEIIKPIILGGEGAIDSSLPARFQQTPSLVSYGEPGSVLGSPDSADIQVFEGSVLLQGDSITIKNAVIERDLFIRGQGAVLENVTVRGKIYTNPENAANTRIDMVQSQRMVIQSYSDNGIHIDRNGQYGLTIYTKEEAEGIHLDFEGCLKAENAREQLAAIEFASGNGVGQIQVERVLGRQWQLTFSGIFNQPVVVDKMAYDHGSEAIPDYLKPDMPLDITSAPNAIKRLEIWAENGQLLTLRGYFEQVKVHSRLNLVLDGGVYDEISLLGDAGVSVHNQAVLKNVLAAGTNQLSLTQMSKIDHLKITGNAVLRTDAHTSVAHAEAAGTQSVMSGYGTVNGIRLNSPQFVPVPGAKEFTAVSYAIAVDPEGTPYPVAGEVNPLMLTLKDKAGKTAADVNGVLELTVANVIEAGDGTYGSVNGAAITGTDYTAGITIPVTFEQGKARVNLVLNHGKGPTGDARVEQEVWFTLKGLTSLGSHTLRFQVAGYRGYSHGKGTEADPYIIFTAEELNALRYHVDEKDMYIELGGDIDLGVYPYNTGEGWVPIEASIKKFDGKGHLIRNLYINRPNEDYQALLRRVGSGIQNVGLLDVKVTGRQHVAALTMGTQFIGSVLVTGNISGEHQVSGIADDVMQISRSMVRAAVSGGDETSGLVRNAWDVSNCYASGKISGTDKIGGLTLGAGYFSGNVSDFSAITGSGKDISRMALSIYPQGMIDKNLAYDGMLYKLTPGDNGSTVFPRMPDSIGSNNLDGENKTAAELSEQATYEELGPGWNFDTTWSMVDGRPELKMFLRNR</sequence>
<evidence type="ECO:0000313" key="1">
    <source>
        <dbReference type="EMBL" id="SHN73242.1"/>
    </source>
</evidence>
<dbReference type="Gene3D" id="3.40.50.12090">
    <property type="match status" value="2"/>
</dbReference>
<evidence type="ECO:0000313" key="2">
    <source>
        <dbReference type="Proteomes" id="UP000184010"/>
    </source>
</evidence>
<dbReference type="PANTHER" id="PTHR30032">
    <property type="entry name" value="N-ACETYLMURAMOYL-L-ALANINE AMIDASE-RELATED"/>
    <property type="match status" value="1"/>
</dbReference>
<dbReference type="RefSeq" id="WP_072772825.1">
    <property type="nucleotide sequence ID" value="NZ_FRDN01000007.1"/>
</dbReference>
<proteinExistence type="predicted"/>
<protein>
    <submittedName>
        <fullName evidence="1">Putative cell wall binding repeat 2</fullName>
    </submittedName>
</protein>
<name>A0A1M7TR90_9FIRM</name>
<dbReference type="AlphaFoldDB" id="A0A1M7TR90"/>
<organism evidence="1 2">
    <name type="scientific">Desulfitobacterium chlororespirans DSM 11544</name>
    <dbReference type="NCBI Taxonomy" id="1121395"/>
    <lineage>
        <taxon>Bacteria</taxon>
        <taxon>Bacillati</taxon>
        <taxon>Bacillota</taxon>
        <taxon>Clostridia</taxon>
        <taxon>Eubacteriales</taxon>
        <taxon>Desulfitobacteriaceae</taxon>
        <taxon>Desulfitobacterium</taxon>
    </lineage>
</organism>